<keyword evidence="2" id="KW-1185">Reference proteome</keyword>
<dbReference type="HOGENOM" id="CLU_677604_0_0_11"/>
<sequence length="396" mass="43896">MLTETHHLDIKREIGVKPGDRAELARDLAQFAIDGGAVIVGVEEDKATRTWTLTPQKLVGLQERIEQIANSQIDPPLSIAIRVLALAEDPTQGYVVIQVPVSPRAPHMVGGIYYGRGETRRNRLSDAEVTRYHAARRDTTSRIEDLLQAEIDRDPIIAAGQARRGHLYLVAQPEIDHDELALTLLESAQGPMAEPYRTITAGAEQFVHQSVRIYEPSPGYASSIAIRSTGRAYCSQTLSDGRRYRPDGDFESDTVDIEVHEDGGIRAMVGRMTEEYAGRNSRSTPESVIFDGLAVAYAVRLVHWARMLSVLTGYHSGWLFGIAATGLEGRRSLVWAQRFPPRGPHYDQDSYRRTTTATLTEMTEHPGVVAKRLIGALLRGLGTTEEFQEAFSQPQN</sequence>
<protein>
    <submittedName>
        <fullName evidence="1">Uncharacterized protein</fullName>
    </submittedName>
</protein>
<dbReference type="InterPro" id="IPR038461">
    <property type="entry name" value="Schlafen_AlbA_2_dom_sf"/>
</dbReference>
<gene>
    <name evidence="1" type="ordered locus">Namu_2082</name>
</gene>
<dbReference type="KEGG" id="nml:Namu_2082"/>
<name>C8XI91_NAKMY</name>
<accession>C8XI91</accession>
<dbReference type="STRING" id="479431.Namu_2082"/>
<dbReference type="Proteomes" id="UP000002218">
    <property type="component" value="Chromosome"/>
</dbReference>
<dbReference type="AlphaFoldDB" id="C8XI91"/>
<evidence type="ECO:0000313" key="2">
    <source>
        <dbReference type="Proteomes" id="UP000002218"/>
    </source>
</evidence>
<dbReference type="InParanoid" id="C8XI91"/>
<dbReference type="eggNOG" id="COG2865">
    <property type="taxonomic scope" value="Bacteria"/>
</dbReference>
<proteinExistence type="predicted"/>
<organism evidence="1 2">
    <name type="scientific">Nakamurella multipartita (strain ATCC 700099 / DSM 44233 / CIP 104796 / JCM 9543 / NBRC 105858 / Y-104)</name>
    <name type="common">Microsphaera multipartita</name>
    <dbReference type="NCBI Taxonomy" id="479431"/>
    <lineage>
        <taxon>Bacteria</taxon>
        <taxon>Bacillati</taxon>
        <taxon>Actinomycetota</taxon>
        <taxon>Actinomycetes</taxon>
        <taxon>Nakamurellales</taxon>
        <taxon>Nakamurellaceae</taxon>
        <taxon>Nakamurella</taxon>
    </lineage>
</organism>
<reference evidence="2" key="1">
    <citation type="submission" date="2009-09" db="EMBL/GenBank/DDBJ databases">
        <title>The complete genome of Nakamurella multipartita DSM 44233.</title>
        <authorList>
            <consortium name="US DOE Joint Genome Institute (JGI-PGF)"/>
            <person name="Lucas S."/>
            <person name="Copeland A."/>
            <person name="Lapidus A."/>
            <person name="Glavina del Rio T."/>
            <person name="Dalin E."/>
            <person name="Tice H."/>
            <person name="Bruce D."/>
            <person name="Goodwin L."/>
            <person name="Pitluck S."/>
            <person name="Kyrpides N."/>
            <person name="Mavromatis K."/>
            <person name="Ivanova N."/>
            <person name="Ovchinnikova G."/>
            <person name="Sims D."/>
            <person name="Meincke L."/>
            <person name="Brettin T."/>
            <person name="Detter J.C."/>
            <person name="Han C."/>
            <person name="Larimer F."/>
            <person name="Land M."/>
            <person name="Hauser L."/>
            <person name="Markowitz V."/>
            <person name="Cheng J.-F."/>
            <person name="Hugenholtz P."/>
            <person name="Woyke T."/>
            <person name="Wu D."/>
            <person name="Klenk H.-P."/>
            <person name="Eisen J.A."/>
        </authorList>
    </citation>
    <scope>NUCLEOTIDE SEQUENCE [LARGE SCALE GENOMIC DNA]</scope>
    <source>
        <strain evidence="2">ATCC 700099 / DSM 44233 / CIP 104796 / JCM 9543 / NBRC 105858 / Y-104</strain>
    </source>
</reference>
<dbReference type="Gene3D" id="3.30.950.30">
    <property type="entry name" value="Schlafen, AAA domain"/>
    <property type="match status" value="1"/>
</dbReference>
<evidence type="ECO:0000313" key="1">
    <source>
        <dbReference type="EMBL" id="ACV78460.1"/>
    </source>
</evidence>
<dbReference type="EMBL" id="CP001737">
    <property type="protein sequence ID" value="ACV78460.1"/>
    <property type="molecule type" value="Genomic_DNA"/>
</dbReference>
<reference evidence="1 2" key="2">
    <citation type="journal article" date="2010" name="Stand. Genomic Sci.">
        <title>Complete genome sequence of Nakamurella multipartita type strain (Y-104).</title>
        <authorList>
            <person name="Tice H."/>
            <person name="Mayilraj S."/>
            <person name="Sims D."/>
            <person name="Lapidus A."/>
            <person name="Nolan M."/>
            <person name="Lucas S."/>
            <person name="Glavina Del Rio T."/>
            <person name="Copeland A."/>
            <person name="Cheng J.F."/>
            <person name="Meincke L."/>
            <person name="Bruce D."/>
            <person name="Goodwin L."/>
            <person name="Pitluck S."/>
            <person name="Ivanova N."/>
            <person name="Mavromatis K."/>
            <person name="Ovchinnikova G."/>
            <person name="Pati A."/>
            <person name="Chen A."/>
            <person name="Palaniappan K."/>
            <person name="Land M."/>
            <person name="Hauser L."/>
            <person name="Chang Y.J."/>
            <person name="Jeffries C.D."/>
            <person name="Detter J.C."/>
            <person name="Brettin T."/>
            <person name="Rohde M."/>
            <person name="Goker M."/>
            <person name="Bristow J."/>
            <person name="Eisen J.A."/>
            <person name="Markowitz V."/>
            <person name="Hugenholtz P."/>
            <person name="Kyrpides N.C."/>
            <person name="Klenk H.P."/>
            <person name="Chen F."/>
        </authorList>
    </citation>
    <scope>NUCLEOTIDE SEQUENCE [LARGE SCALE GENOMIC DNA]</scope>
    <source>
        <strain evidence="2">ATCC 700099 / DSM 44233 / CIP 104796 / JCM 9543 / NBRC 105858 / Y-104</strain>
    </source>
</reference>